<dbReference type="RefSeq" id="WP_252819849.1">
    <property type="nucleotide sequence ID" value="NZ_JAMXQS010000006.1"/>
</dbReference>
<feature type="region of interest" description="Disordered" evidence="1">
    <location>
        <begin position="189"/>
        <end position="220"/>
    </location>
</feature>
<keyword evidence="3" id="KW-1185">Reference proteome</keyword>
<reference evidence="2 3" key="1">
    <citation type="submission" date="2022-06" db="EMBL/GenBank/DDBJ databases">
        <title>Mesorhizobium sp. strain RP14 Genome sequencing and assembly.</title>
        <authorList>
            <person name="Kim I."/>
        </authorList>
    </citation>
    <scope>NUCLEOTIDE SEQUENCE [LARGE SCALE GENOMIC DNA]</scope>
    <source>
        <strain evidence="3">RP14(2022)</strain>
    </source>
</reference>
<dbReference type="EMBL" id="JAMXQS010000006">
    <property type="protein sequence ID" value="MCO6050863.1"/>
    <property type="molecule type" value="Genomic_DNA"/>
</dbReference>
<proteinExistence type="predicted"/>
<protein>
    <submittedName>
        <fullName evidence="2">Uncharacterized protein</fullName>
    </submittedName>
</protein>
<gene>
    <name evidence="2" type="ORF">NGM99_13850</name>
</gene>
<organism evidence="2 3">
    <name type="scientific">Mesorhizobium liriopis</name>
    <dbReference type="NCBI Taxonomy" id="2953882"/>
    <lineage>
        <taxon>Bacteria</taxon>
        <taxon>Pseudomonadati</taxon>
        <taxon>Pseudomonadota</taxon>
        <taxon>Alphaproteobacteria</taxon>
        <taxon>Hyphomicrobiales</taxon>
        <taxon>Phyllobacteriaceae</taxon>
        <taxon>Mesorhizobium</taxon>
    </lineage>
</organism>
<name>A0ABT1C868_9HYPH</name>
<evidence type="ECO:0000313" key="2">
    <source>
        <dbReference type="EMBL" id="MCO6050863.1"/>
    </source>
</evidence>
<feature type="compositionally biased region" description="Basic and acidic residues" evidence="1">
    <location>
        <begin position="211"/>
        <end position="220"/>
    </location>
</feature>
<dbReference type="Proteomes" id="UP001205906">
    <property type="component" value="Unassembled WGS sequence"/>
</dbReference>
<sequence length="220" mass="24593">MNIGEIAERLIQAAEIERNIAVPIGPAPARSLQLPYAHDFADMNGWGKERLEEEQREFVASVSKRPTHKQVSEAEEAGSWYSLVTNQANRYALSIWVEAMAGGRIFKDACFKAGIHPVTGRRRKDRALCEIAQAHGRKALQNNENASFGVLPDDPEIEDIEAILNTTAPKQNAIVGWAADDAFTPFHSDAEPDFSWSAKRNEQRRKRAERKKAEEAKRAA</sequence>
<accession>A0ABT1C868</accession>
<evidence type="ECO:0000313" key="3">
    <source>
        <dbReference type="Proteomes" id="UP001205906"/>
    </source>
</evidence>
<evidence type="ECO:0000256" key="1">
    <source>
        <dbReference type="SAM" id="MobiDB-lite"/>
    </source>
</evidence>
<comment type="caution">
    <text evidence="2">The sequence shown here is derived from an EMBL/GenBank/DDBJ whole genome shotgun (WGS) entry which is preliminary data.</text>
</comment>